<feature type="compositionally biased region" description="Basic and acidic residues" evidence="6">
    <location>
        <begin position="285"/>
        <end position="312"/>
    </location>
</feature>
<dbReference type="Proteomes" id="UP000248856">
    <property type="component" value="Unassembled WGS sequence"/>
</dbReference>
<evidence type="ECO:0000256" key="1">
    <source>
        <dbReference type="ARBA" id="ARBA00022679"/>
    </source>
</evidence>
<keyword evidence="2" id="KW-0012">Acyltransferase</keyword>
<dbReference type="AlphaFoldDB" id="A0A328ZTJ4"/>
<name>A0A328ZTJ4_9BURK</name>
<comment type="similarity">
    <text evidence="3">Belongs to the acetyltransferase YopJ family.</text>
</comment>
<evidence type="ECO:0000313" key="8">
    <source>
        <dbReference type="Proteomes" id="UP000248856"/>
    </source>
</evidence>
<dbReference type="GO" id="GO:0006508">
    <property type="term" value="P:proteolysis"/>
    <property type="evidence" value="ECO:0007669"/>
    <property type="project" value="UniProtKB-KW"/>
</dbReference>
<evidence type="ECO:0000313" key="7">
    <source>
        <dbReference type="EMBL" id="RAR86197.1"/>
    </source>
</evidence>
<feature type="region of interest" description="Disordered" evidence="6">
    <location>
        <begin position="19"/>
        <end position="46"/>
    </location>
</feature>
<dbReference type="EMBL" id="QLTA01000002">
    <property type="protein sequence ID" value="RAR86197.1"/>
    <property type="molecule type" value="Genomic_DNA"/>
</dbReference>
<evidence type="ECO:0000256" key="5">
    <source>
        <dbReference type="ARBA" id="ARBA00048662"/>
    </source>
</evidence>
<dbReference type="OrthoDB" id="8888419at2"/>
<evidence type="ECO:0000256" key="4">
    <source>
        <dbReference type="ARBA" id="ARBA00048364"/>
    </source>
</evidence>
<evidence type="ECO:0000256" key="2">
    <source>
        <dbReference type="ARBA" id="ARBA00023315"/>
    </source>
</evidence>
<organism evidence="7 8">
    <name type="scientific">Paracidovorax anthurii</name>
    <dbReference type="NCBI Taxonomy" id="78229"/>
    <lineage>
        <taxon>Bacteria</taxon>
        <taxon>Pseudomonadati</taxon>
        <taxon>Pseudomonadota</taxon>
        <taxon>Betaproteobacteria</taxon>
        <taxon>Burkholderiales</taxon>
        <taxon>Comamonadaceae</taxon>
        <taxon>Paracidovorax</taxon>
    </lineage>
</organism>
<dbReference type="InterPro" id="IPR005083">
    <property type="entry name" value="YopJ-like"/>
</dbReference>
<keyword evidence="8" id="KW-1185">Reference proteome</keyword>
<comment type="caution">
    <text evidence="7">The sequence shown here is derived from an EMBL/GenBank/DDBJ whole genome shotgun (WGS) entry which is preliminary data.</text>
</comment>
<reference evidence="7 8" key="1">
    <citation type="submission" date="2018-06" db="EMBL/GenBank/DDBJ databases">
        <title>Genomic Encyclopedia of Archaeal and Bacterial Type Strains, Phase II (KMG-II): from individual species to whole genera.</title>
        <authorList>
            <person name="Goeker M."/>
        </authorList>
    </citation>
    <scope>NUCLEOTIDE SEQUENCE [LARGE SCALE GENOMIC DNA]</scope>
    <source>
        <strain evidence="7 8">CFPB 3232</strain>
    </source>
</reference>
<proteinExistence type="inferred from homology"/>
<keyword evidence="1" id="KW-0808">Transferase</keyword>
<keyword evidence="7" id="KW-0378">Hydrolase</keyword>
<evidence type="ECO:0000256" key="6">
    <source>
        <dbReference type="SAM" id="MobiDB-lite"/>
    </source>
</evidence>
<gene>
    <name evidence="7" type="ORF">AX018_1002158</name>
</gene>
<feature type="region of interest" description="Disordered" evidence="6">
    <location>
        <begin position="285"/>
        <end position="317"/>
    </location>
</feature>
<dbReference type="GO" id="GO:0008233">
    <property type="term" value="F:peptidase activity"/>
    <property type="evidence" value="ECO:0007669"/>
    <property type="project" value="UniProtKB-KW"/>
</dbReference>
<accession>A0A328ZTJ4</accession>
<protein>
    <submittedName>
        <fullName evidence="7">YopJ family protease</fullName>
    </submittedName>
</protein>
<dbReference type="GO" id="GO:0016746">
    <property type="term" value="F:acyltransferase activity"/>
    <property type="evidence" value="ECO:0007669"/>
    <property type="project" value="UniProtKB-KW"/>
</dbReference>
<comment type="catalytic activity">
    <reaction evidence="4">
        <text>L-threonyl-[protein] + acetyl-CoA = O-acetyl-L-threonyl-[protein] + CoA</text>
        <dbReference type="Rhea" id="RHEA:65340"/>
        <dbReference type="Rhea" id="RHEA-COMP:11060"/>
        <dbReference type="Rhea" id="RHEA-COMP:16780"/>
        <dbReference type="ChEBI" id="CHEBI:30013"/>
        <dbReference type="ChEBI" id="CHEBI:57287"/>
        <dbReference type="ChEBI" id="CHEBI:57288"/>
        <dbReference type="ChEBI" id="CHEBI:141025"/>
    </reaction>
    <physiologicalReaction direction="left-to-right" evidence="4">
        <dbReference type="Rhea" id="RHEA:65341"/>
    </physiologicalReaction>
</comment>
<dbReference type="Pfam" id="PF03421">
    <property type="entry name" value="Acetyltransf_14"/>
    <property type="match status" value="1"/>
</dbReference>
<keyword evidence="7" id="KW-0645">Protease</keyword>
<sequence>MRKINSLGLKISIQLPVSLPSPPVEEPRGQRSGSLPALSSPGIAPRVRAQSEKLAALDTEMRKVRVDIHARRQPDADTLKADLSNIRSIVQAQNLRKPGLELSYHGSSESLVDAMRNLDTSQNHQFRAIFRIDNRPQGMHHAVVDVRVKPDMPPTVIAMETATMGAGDNIDSYSEFVDQLRSVPGMQEARVVVIDAEAQKSDADCVMFGLSFASRMHKDAGLLEGWHEKLAQDVPLGTNLRRDRLPNGVEVLDGQKLLPASFFKHAHSLTRPLEVRPELAEAVVGRDSDGKPETLAARKERFTDRRSTERGQKTTSTSIDYKRHDYLKKTIETLAAHQE</sequence>
<dbReference type="RefSeq" id="WP_111875614.1">
    <property type="nucleotide sequence ID" value="NZ_CBCSGC010000164.1"/>
</dbReference>
<evidence type="ECO:0000256" key="3">
    <source>
        <dbReference type="ARBA" id="ARBA00023785"/>
    </source>
</evidence>
<comment type="catalytic activity">
    <reaction evidence="5">
        <text>L-seryl-[protein] + acetyl-CoA = O-acetyl-L-seryl-[protein] + CoA</text>
        <dbReference type="Rhea" id="RHEA:59392"/>
        <dbReference type="Rhea" id="RHEA-COMP:9863"/>
        <dbReference type="Rhea" id="RHEA-COMP:15352"/>
        <dbReference type="ChEBI" id="CHEBI:29999"/>
        <dbReference type="ChEBI" id="CHEBI:57287"/>
        <dbReference type="ChEBI" id="CHEBI:57288"/>
        <dbReference type="ChEBI" id="CHEBI:141128"/>
    </reaction>
    <physiologicalReaction direction="left-to-right" evidence="5">
        <dbReference type="Rhea" id="RHEA:59393"/>
    </physiologicalReaction>
</comment>